<comment type="caution">
    <text evidence="1">The sequence shown here is derived from an EMBL/GenBank/DDBJ whole genome shotgun (WGS) entry which is preliminary data.</text>
</comment>
<protein>
    <submittedName>
        <fullName evidence="1">Uncharacterized protein</fullName>
    </submittedName>
</protein>
<dbReference type="EMBL" id="JAENII010000010">
    <property type="protein sequence ID" value="MBK1828068.1"/>
    <property type="molecule type" value="Genomic_DNA"/>
</dbReference>
<organism evidence="1 2">
    <name type="scientific">Haloferula rosea</name>
    <dbReference type="NCBI Taxonomy" id="490093"/>
    <lineage>
        <taxon>Bacteria</taxon>
        <taxon>Pseudomonadati</taxon>
        <taxon>Verrucomicrobiota</taxon>
        <taxon>Verrucomicrobiia</taxon>
        <taxon>Verrucomicrobiales</taxon>
        <taxon>Verrucomicrobiaceae</taxon>
        <taxon>Haloferula</taxon>
    </lineage>
</organism>
<dbReference type="SUPFAM" id="SSF51126">
    <property type="entry name" value="Pectin lyase-like"/>
    <property type="match status" value="1"/>
</dbReference>
<gene>
    <name evidence="1" type="ORF">JIN81_13635</name>
</gene>
<dbReference type="RefSeq" id="WP_200280727.1">
    <property type="nucleotide sequence ID" value="NZ_JAENII010000010.1"/>
</dbReference>
<sequence length="517" mass="56735">MELLRFQPPLLVLALLSVISIGAAEPVSPRTSMIVTYEEFGAKGDGRTDDFEALAKAHSHANEQGSSVRARDGATYYIGGAKRTIQIQTDTDFGEARFLIDDTKLENHSAPVFRVCTRLKPTSLTSLESLSKGQSAIAQELPGPGLVHVTDTGTRRFIRRGKNRNNGSPQNEVFLVDKAGKVDPRTPIIWDYPNVTHAEFLPIDDDRLTLRGGTFTTIASTRKTTSYYDRGILIERSNVLIDGLTHLVKGEGETGPPYSGFIRISRCSDVVLKEVVLTARKFYSKASAAGGRVSMGTYDININRSANVALINCTQSNDIMDRSRWGIMGSNFCKNLILEGCSLSRFDAHQGVTHGAIRNSTIGYMGIKLTGGGTFEVENSTVNSRHFISLRPDYGSTWDGDLVIRNCSFNPPPGKYTPTVLDGQNDGQHDFGYPCHLPREILIDGLDIRDSDQATHGRSPAIFANFNAKLTHEGHDAPHAPTITREVKYRGVSTASGKPLRVSDNPFMFRNVRITAE</sequence>
<dbReference type="InterPro" id="IPR011050">
    <property type="entry name" value="Pectin_lyase_fold/virulence"/>
</dbReference>
<keyword evidence="2" id="KW-1185">Reference proteome</keyword>
<evidence type="ECO:0000313" key="1">
    <source>
        <dbReference type="EMBL" id="MBK1828068.1"/>
    </source>
</evidence>
<name>A0A934RCC7_9BACT</name>
<evidence type="ECO:0000313" key="2">
    <source>
        <dbReference type="Proteomes" id="UP000658278"/>
    </source>
</evidence>
<accession>A0A934RCC7</accession>
<dbReference type="InterPro" id="IPR012334">
    <property type="entry name" value="Pectin_lyas_fold"/>
</dbReference>
<dbReference type="AlphaFoldDB" id="A0A934RCC7"/>
<dbReference type="Gene3D" id="2.160.20.10">
    <property type="entry name" value="Single-stranded right-handed beta-helix, Pectin lyase-like"/>
    <property type="match status" value="2"/>
</dbReference>
<reference evidence="1" key="1">
    <citation type="submission" date="2021-01" db="EMBL/GenBank/DDBJ databases">
        <title>Modified the classification status of verrucomicrobia.</title>
        <authorList>
            <person name="Feng X."/>
        </authorList>
    </citation>
    <scope>NUCLEOTIDE SEQUENCE</scope>
    <source>
        <strain evidence="1">KCTC 22201</strain>
    </source>
</reference>
<dbReference type="Proteomes" id="UP000658278">
    <property type="component" value="Unassembled WGS sequence"/>
</dbReference>
<proteinExistence type="predicted"/>